<keyword evidence="4" id="KW-0328">Glycosyltransferase</keyword>
<dbReference type="GO" id="GO:0016020">
    <property type="term" value="C:membrane"/>
    <property type="evidence" value="ECO:0007669"/>
    <property type="project" value="InterPro"/>
</dbReference>
<organism evidence="13">
    <name type="scientific">freshwater metagenome</name>
    <dbReference type="NCBI Taxonomy" id="449393"/>
    <lineage>
        <taxon>unclassified sequences</taxon>
        <taxon>metagenomes</taxon>
        <taxon>ecological metagenomes</taxon>
    </lineage>
</organism>
<comment type="subcellular location">
    <subcellularLocation>
        <location evidence="1">Endomembrane system</location>
        <topology evidence="1">Multi-pass membrane protein</topology>
    </subcellularLocation>
</comment>
<evidence type="ECO:0000256" key="8">
    <source>
        <dbReference type="ARBA" id="ARBA00023136"/>
    </source>
</evidence>
<evidence type="ECO:0000256" key="6">
    <source>
        <dbReference type="ARBA" id="ARBA00022692"/>
    </source>
</evidence>
<feature type="transmembrane region" description="Helical" evidence="10">
    <location>
        <begin position="33"/>
        <end position="52"/>
    </location>
</feature>
<name>A0A6J7MJ36_9ZZZZ</name>
<feature type="region of interest" description="Disordered" evidence="9">
    <location>
        <begin position="1"/>
        <end position="23"/>
    </location>
</feature>
<dbReference type="GO" id="GO:0012505">
    <property type="term" value="C:endomembrane system"/>
    <property type="evidence" value="ECO:0007669"/>
    <property type="project" value="UniProtKB-SubCell"/>
</dbReference>
<keyword evidence="6 10" id="KW-0812">Transmembrane</keyword>
<evidence type="ECO:0000256" key="4">
    <source>
        <dbReference type="ARBA" id="ARBA00022676"/>
    </source>
</evidence>
<feature type="transmembrane region" description="Helical" evidence="10">
    <location>
        <begin position="451"/>
        <end position="475"/>
    </location>
</feature>
<feature type="transmembrane region" description="Helical" evidence="10">
    <location>
        <begin position="294"/>
        <end position="315"/>
    </location>
</feature>
<feature type="transmembrane region" description="Helical" evidence="10">
    <location>
        <begin position="487"/>
        <end position="506"/>
    </location>
</feature>
<keyword evidence="7 10" id="KW-1133">Transmembrane helix</keyword>
<protein>
    <submittedName>
        <fullName evidence="13">Unannotated protein</fullName>
    </submittedName>
</protein>
<dbReference type="InterPro" id="IPR027005">
    <property type="entry name" value="PMT-like"/>
</dbReference>
<evidence type="ECO:0000256" key="2">
    <source>
        <dbReference type="ARBA" id="ARBA00004922"/>
    </source>
</evidence>
<feature type="transmembrane region" description="Helical" evidence="10">
    <location>
        <begin position="161"/>
        <end position="179"/>
    </location>
</feature>
<evidence type="ECO:0000256" key="1">
    <source>
        <dbReference type="ARBA" id="ARBA00004127"/>
    </source>
</evidence>
<feature type="transmembrane region" description="Helical" evidence="10">
    <location>
        <begin position="185"/>
        <end position="203"/>
    </location>
</feature>
<proteinExistence type="inferred from homology"/>
<evidence type="ECO:0000256" key="9">
    <source>
        <dbReference type="SAM" id="MobiDB-lite"/>
    </source>
</evidence>
<evidence type="ECO:0000259" key="12">
    <source>
        <dbReference type="Pfam" id="PF16192"/>
    </source>
</evidence>
<reference evidence="13" key="1">
    <citation type="submission" date="2020-05" db="EMBL/GenBank/DDBJ databases">
        <authorList>
            <person name="Chiriac C."/>
            <person name="Salcher M."/>
            <person name="Ghai R."/>
            <person name="Kavagutti S V."/>
        </authorList>
    </citation>
    <scope>NUCLEOTIDE SEQUENCE</scope>
</reference>
<keyword evidence="8 10" id="KW-0472">Membrane</keyword>
<dbReference type="InterPro" id="IPR003342">
    <property type="entry name" value="ArnT-like_N"/>
</dbReference>
<evidence type="ECO:0000259" key="11">
    <source>
        <dbReference type="Pfam" id="PF02366"/>
    </source>
</evidence>
<dbReference type="AlphaFoldDB" id="A0A6J7MJ36"/>
<feature type="transmembrane region" description="Helical" evidence="10">
    <location>
        <begin position="429"/>
        <end position="445"/>
    </location>
</feature>
<dbReference type="UniPathway" id="UPA00378"/>
<dbReference type="PANTHER" id="PTHR10050:SF46">
    <property type="entry name" value="PROTEIN O-MANNOSYL-TRANSFERASE 2"/>
    <property type="match status" value="1"/>
</dbReference>
<feature type="domain" description="ArnT-like N-terminal" evidence="11">
    <location>
        <begin position="42"/>
        <end position="202"/>
    </location>
</feature>
<evidence type="ECO:0000256" key="3">
    <source>
        <dbReference type="ARBA" id="ARBA00007222"/>
    </source>
</evidence>
<feature type="domain" description="Protein O-mannosyl-transferase C-terminal four TM" evidence="12">
    <location>
        <begin position="337"/>
        <end position="528"/>
    </location>
</feature>
<sequence>MTVATPPVPRSAPARDLASLPDRLSPPMPSHGLRGWIGPLAVMAIGAVLRLWNLGQPHAIAFDETYYVKDALSLLRFGVERDMAEGANETLLASDGNWRTIDIFKDAPEYVVHPPLGKWTIAAGEYFFGATPFGWRIAVSILGVIAILMTARILRRMTRSDLIGTLAGLLLAVEGIHLVMSRTGLLDMVLGFWVLAAFGLLVLDRDHTRARLARLVRDEGLDPLATPYGPRFGLRPYRWAALVALGLACSVKWSGLWFVAFFIIMSLVWDIGARRAIGVGRPWRATIIREVPSTAVLALAIVPVVYVTTWTGWFVSDGGWARDWAAGQGPSLVPDALRSLWHYHAEAWGFHVNLASPHSYASNPLSWPFQTRPTSFYWNAIKDGSQGCPTDNCASEVLALGNPIIWWAAFIAMIHQAWRWVARRDWRSGAVLVGIAAGWVPWLLYLNRTIFTFYTVVYVPFLVMALAMSMGSMLGPSNAPEKRRARGAFAAGTLLLLIIIAAWWFYPIWTGQVIPYEHWQLRMWMPTWV</sequence>
<dbReference type="Pfam" id="PF02366">
    <property type="entry name" value="PMT"/>
    <property type="match status" value="1"/>
</dbReference>
<keyword evidence="5" id="KW-0808">Transferase</keyword>
<accession>A0A6J7MJ36</accession>
<evidence type="ECO:0000256" key="5">
    <source>
        <dbReference type="ARBA" id="ARBA00022679"/>
    </source>
</evidence>
<feature type="compositionally biased region" description="Pro residues" evidence="9">
    <location>
        <begin position="1"/>
        <end position="10"/>
    </location>
</feature>
<evidence type="ECO:0000256" key="10">
    <source>
        <dbReference type="SAM" id="Phobius"/>
    </source>
</evidence>
<dbReference type="Pfam" id="PF16192">
    <property type="entry name" value="PMT_4TMC"/>
    <property type="match status" value="1"/>
</dbReference>
<comment type="pathway">
    <text evidence="2">Protein modification; protein glycosylation.</text>
</comment>
<dbReference type="PANTHER" id="PTHR10050">
    <property type="entry name" value="DOLICHYL-PHOSPHATE-MANNOSE--PROTEIN MANNOSYLTRANSFERASE"/>
    <property type="match status" value="1"/>
</dbReference>
<feature type="transmembrane region" description="Helical" evidence="10">
    <location>
        <begin position="133"/>
        <end position="154"/>
    </location>
</feature>
<evidence type="ECO:0000313" key="13">
    <source>
        <dbReference type="EMBL" id="CAB4978439.1"/>
    </source>
</evidence>
<dbReference type="GO" id="GO:0000030">
    <property type="term" value="F:mannosyltransferase activity"/>
    <property type="evidence" value="ECO:0007669"/>
    <property type="project" value="InterPro"/>
</dbReference>
<dbReference type="EMBL" id="CAFBOM010000037">
    <property type="protein sequence ID" value="CAB4978439.1"/>
    <property type="molecule type" value="Genomic_DNA"/>
</dbReference>
<evidence type="ECO:0000256" key="7">
    <source>
        <dbReference type="ARBA" id="ARBA00022989"/>
    </source>
</evidence>
<dbReference type="InterPro" id="IPR032421">
    <property type="entry name" value="PMT_4TMC"/>
</dbReference>
<comment type="similarity">
    <text evidence="3">Belongs to the glycosyltransferase 39 family.</text>
</comment>
<dbReference type="GO" id="GO:0006493">
    <property type="term" value="P:protein O-linked glycosylation"/>
    <property type="evidence" value="ECO:0007669"/>
    <property type="project" value="InterPro"/>
</dbReference>
<gene>
    <name evidence="13" type="ORF">UFOPK3957_00344</name>
</gene>